<keyword evidence="10" id="KW-1185">Reference proteome</keyword>
<dbReference type="RefSeq" id="WP_149606974.1">
    <property type="nucleotide sequence ID" value="NZ_SEUJ01000078.1"/>
</dbReference>
<dbReference type="InterPro" id="IPR005490">
    <property type="entry name" value="LD_TPept_cat_dom"/>
</dbReference>
<evidence type="ECO:0000259" key="7">
    <source>
        <dbReference type="Pfam" id="PF03734"/>
    </source>
</evidence>
<evidence type="ECO:0000256" key="2">
    <source>
        <dbReference type="ARBA" id="ARBA00005992"/>
    </source>
</evidence>
<evidence type="ECO:0000313" key="8">
    <source>
        <dbReference type="EMBL" id="KAA1150502.1"/>
    </source>
</evidence>
<evidence type="ECO:0000313" key="11">
    <source>
        <dbReference type="Proteomes" id="UP000324162"/>
    </source>
</evidence>
<keyword evidence="4" id="KW-0133">Cell shape</keyword>
<keyword evidence="5" id="KW-0573">Peptidoglycan synthesis</keyword>
<comment type="similarity">
    <text evidence="2">Belongs to the YkuD family.</text>
</comment>
<dbReference type="GO" id="GO:0008360">
    <property type="term" value="P:regulation of cell shape"/>
    <property type="evidence" value="ECO:0007669"/>
    <property type="project" value="UniProtKB-KW"/>
</dbReference>
<evidence type="ECO:0000256" key="3">
    <source>
        <dbReference type="ARBA" id="ARBA00022679"/>
    </source>
</evidence>
<evidence type="ECO:0000313" key="9">
    <source>
        <dbReference type="EMBL" id="KAA1158737.1"/>
    </source>
</evidence>
<evidence type="ECO:0000256" key="6">
    <source>
        <dbReference type="ARBA" id="ARBA00023316"/>
    </source>
</evidence>
<organism evidence="9 11">
    <name type="scientific">Pseudoalteromonas fuliginea</name>
    <dbReference type="NCBI Taxonomy" id="1872678"/>
    <lineage>
        <taxon>Bacteria</taxon>
        <taxon>Pseudomonadati</taxon>
        <taxon>Pseudomonadota</taxon>
        <taxon>Gammaproteobacteria</taxon>
        <taxon>Alteromonadales</taxon>
        <taxon>Pseudoalteromonadaceae</taxon>
        <taxon>Pseudoalteromonas</taxon>
    </lineage>
</organism>
<gene>
    <name evidence="9" type="ORF">EU508_14665</name>
    <name evidence="8" type="ORF">EU509_20580</name>
</gene>
<dbReference type="GO" id="GO:0009252">
    <property type="term" value="P:peptidoglycan biosynthetic process"/>
    <property type="evidence" value="ECO:0007669"/>
    <property type="project" value="UniProtKB-UniPathway"/>
</dbReference>
<reference evidence="10 11" key="1">
    <citation type="submission" date="2019-01" db="EMBL/GenBank/DDBJ databases">
        <title>Genome sequences of marine Pseudoalteromonas species.</title>
        <authorList>
            <person name="Boraston A.B."/>
            <person name="Hehemann J.-H."/>
            <person name="Vickers C.J."/>
            <person name="Salama-Alber O."/>
            <person name="Abe K."/>
            <person name="Hettle A.J."/>
        </authorList>
    </citation>
    <scope>NUCLEOTIDE SEQUENCE [LARGE SCALE GENOMIC DNA]</scope>
    <source>
        <strain evidence="9 11">PS42</strain>
        <strain evidence="8 10">PS47</strain>
    </source>
</reference>
<dbReference type="Pfam" id="PF03734">
    <property type="entry name" value="YkuD"/>
    <property type="match status" value="1"/>
</dbReference>
<evidence type="ECO:0000256" key="4">
    <source>
        <dbReference type="ARBA" id="ARBA00022960"/>
    </source>
</evidence>
<proteinExistence type="inferred from homology"/>
<dbReference type="Proteomes" id="UP000324162">
    <property type="component" value="Unassembled WGS sequence"/>
</dbReference>
<evidence type="ECO:0000313" key="10">
    <source>
        <dbReference type="Proteomes" id="UP000322915"/>
    </source>
</evidence>
<dbReference type="SUPFAM" id="SSF141523">
    <property type="entry name" value="L,D-transpeptidase catalytic domain-like"/>
    <property type="match status" value="1"/>
</dbReference>
<feature type="domain" description="L,D-TPase catalytic" evidence="7">
    <location>
        <begin position="9"/>
        <end position="193"/>
    </location>
</feature>
<sequence length="215" mass="24541">MEVHFYPGQDLLVIKQNGLKFAQFEAMGGPPQIGNDPNMAEEPTTAGHYIIDKTEAYRTPTWPTSKLTWGTKLKDMPAKGDIWYALPSGKWGSLNQLYKLPVRSAIMEMHKELYGEEVVPDKWVFNDFGPTAIRWFKDINGNKILDGKERLSGQMFHTTPENEAEKTTGSTVRLVPSHGCIHLKPNDRDRLFTIGAFKRGTSFTVYKYHERYKSN</sequence>
<evidence type="ECO:0000256" key="5">
    <source>
        <dbReference type="ARBA" id="ARBA00022984"/>
    </source>
</evidence>
<dbReference type="InterPro" id="IPR038063">
    <property type="entry name" value="Transpep_catalytic_dom"/>
</dbReference>
<name>A0A833AE28_9GAMM</name>
<dbReference type="EMBL" id="SEUJ01000078">
    <property type="protein sequence ID" value="KAA1150502.1"/>
    <property type="molecule type" value="Genomic_DNA"/>
</dbReference>
<dbReference type="AlphaFoldDB" id="A0A833AE28"/>
<comment type="caution">
    <text evidence="9">The sequence shown here is derived from an EMBL/GenBank/DDBJ whole genome shotgun (WGS) entry which is preliminary data.</text>
</comment>
<dbReference type="EMBL" id="SEUK01000052">
    <property type="protein sequence ID" value="KAA1158737.1"/>
    <property type="molecule type" value="Genomic_DNA"/>
</dbReference>
<keyword evidence="6" id="KW-0961">Cell wall biogenesis/degradation</keyword>
<accession>A0A833AE28</accession>
<keyword evidence="3" id="KW-0808">Transferase</keyword>
<comment type="pathway">
    <text evidence="1">Cell wall biogenesis; peptidoglycan biosynthesis.</text>
</comment>
<dbReference type="GO" id="GO:0071555">
    <property type="term" value="P:cell wall organization"/>
    <property type="evidence" value="ECO:0007669"/>
    <property type="project" value="UniProtKB-KW"/>
</dbReference>
<dbReference type="GO" id="GO:0004180">
    <property type="term" value="F:carboxypeptidase activity"/>
    <property type="evidence" value="ECO:0007669"/>
    <property type="project" value="UniProtKB-ARBA"/>
</dbReference>
<evidence type="ECO:0000256" key="1">
    <source>
        <dbReference type="ARBA" id="ARBA00004752"/>
    </source>
</evidence>
<protein>
    <recommendedName>
        <fullName evidence="7">L,D-TPase catalytic domain-containing protein</fullName>
    </recommendedName>
</protein>
<dbReference type="GO" id="GO:0016740">
    <property type="term" value="F:transferase activity"/>
    <property type="evidence" value="ECO:0007669"/>
    <property type="project" value="UniProtKB-KW"/>
</dbReference>
<dbReference type="Proteomes" id="UP000322915">
    <property type="component" value="Unassembled WGS sequence"/>
</dbReference>